<dbReference type="SUPFAM" id="SSF51905">
    <property type="entry name" value="FAD/NAD(P)-binding domain"/>
    <property type="match status" value="1"/>
</dbReference>
<dbReference type="EMBL" id="KK088452">
    <property type="protein sequence ID" value="EYE90877.1"/>
    <property type="molecule type" value="Genomic_DNA"/>
</dbReference>
<organism evidence="3 4">
    <name type="scientific">Aspergillus ruber (strain CBS 135680)</name>
    <dbReference type="NCBI Taxonomy" id="1388766"/>
    <lineage>
        <taxon>Eukaryota</taxon>
        <taxon>Fungi</taxon>
        <taxon>Dikarya</taxon>
        <taxon>Ascomycota</taxon>
        <taxon>Pezizomycotina</taxon>
        <taxon>Eurotiomycetes</taxon>
        <taxon>Eurotiomycetidae</taxon>
        <taxon>Eurotiales</taxon>
        <taxon>Aspergillaceae</taxon>
        <taxon>Aspergillus</taxon>
        <taxon>Aspergillus subgen. Aspergillus</taxon>
    </lineage>
</organism>
<sequence>MSSNEQVPTIPGDYEYVIVGSGAGGGPLAANLARHGHSVILLEAGDDQGHSLTQQVPAFHVVATEDPAIRWDFFIKHYDDDAQAAKDPKMTWEAPDGKVFIGVDPPPSSKQKGIYYPRAGTLGGCTVHNALITVLPPDEHWERVAKITNDPSWDPQQMRRYFERLERCGYLPEGTEGHGFGGWLETNHADQIVLTSKEPFIEAALNAIPSPGKQVIHDINIQKPHQVEGVYQLTLSMNERGRRSSARNYLVTTANARNADGSKKYPLHIRVRSFATRIMFTNSEGKPKAIGVEFLEGKSMYKADPTYNPKHSGVKKRVFASREVIVAGGSFNTPQLLKLSGIGPKEELHKFGIPFRVDLAGVGYNLQDNYEYSVIYQCDQNISVFKDSLFGSAGDLSLARWIQEGKGPYRSLGDTMGVKKKSKVSEDGELDLFLFGGAKKFPGYFPGYSKVLGGALNRFCWNLIKVHPRRSQTGSVTLRSADPRDLPEVNLRLFNEHDNQDRPDHDLVAIADGVEFARSMLKSIPEPIGPMIEESPGASIDSLDALKQDIKDKAYSHHATSTCPIGADGDPMACLDSRFRVRGVKGLRVVDASAFPHIPGPFPVLPVYMISEKATDVILEDIQLDLNDAILDEVSEDMKLEDG</sequence>
<dbReference type="Gene3D" id="3.30.560.10">
    <property type="entry name" value="Glucose Oxidase, domain 3"/>
    <property type="match status" value="1"/>
</dbReference>
<evidence type="ECO:0000256" key="1">
    <source>
        <dbReference type="ARBA" id="ARBA00010790"/>
    </source>
</evidence>
<gene>
    <name evidence="3" type="ORF">EURHEDRAFT_406571</name>
</gene>
<evidence type="ECO:0000313" key="3">
    <source>
        <dbReference type="EMBL" id="EYE90877.1"/>
    </source>
</evidence>
<dbReference type="RefSeq" id="XP_040634567.1">
    <property type="nucleotide sequence ID" value="XM_040780467.1"/>
</dbReference>
<dbReference type="GeneID" id="63695591"/>
<dbReference type="PANTHER" id="PTHR11552">
    <property type="entry name" value="GLUCOSE-METHANOL-CHOLINE GMC OXIDOREDUCTASE"/>
    <property type="match status" value="1"/>
</dbReference>
<dbReference type="PANTHER" id="PTHR11552:SF80">
    <property type="entry name" value="GMC OXIDOREDUCTASE"/>
    <property type="match status" value="1"/>
</dbReference>
<dbReference type="AlphaFoldDB" id="A0A017S1P1"/>
<dbReference type="GO" id="GO:0016614">
    <property type="term" value="F:oxidoreductase activity, acting on CH-OH group of donors"/>
    <property type="evidence" value="ECO:0007669"/>
    <property type="project" value="InterPro"/>
</dbReference>
<dbReference type="Gene3D" id="3.50.50.60">
    <property type="entry name" value="FAD/NAD(P)-binding domain"/>
    <property type="match status" value="1"/>
</dbReference>
<dbReference type="SUPFAM" id="SSF54373">
    <property type="entry name" value="FAD-linked reductases, C-terminal domain"/>
    <property type="match status" value="1"/>
</dbReference>
<evidence type="ECO:0000259" key="2">
    <source>
        <dbReference type="PROSITE" id="PS00624"/>
    </source>
</evidence>
<dbReference type="PIRSF" id="PIRSF000137">
    <property type="entry name" value="Alcohol_oxidase"/>
    <property type="match status" value="1"/>
</dbReference>
<dbReference type="GO" id="GO:0050660">
    <property type="term" value="F:flavin adenine dinucleotide binding"/>
    <property type="evidence" value="ECO:0007669"/>
    <property type="project" value="InterPro"/>
</dbReference>
<dbReference type="InterPro" id="IPR007867">
    <property type="entry name" value="GMC_OxRtase_C"/>
</dbReference>
<keyword evidence="4" id="KW-1185">Reference proteome</keyword>
<feature type="domain" description="Glucose-methanol-choline oxidoreductase N-terminal" evidence="2">
    <location>
        <begin position="329"/>
        <end position="343"/>
    </location>
</feature>
<comment type="similarity">
    <text evidence="1">Belongs to the GMC oxidoreductase family.</text>
</comment>
<dbReference type="OrthoDB" id="269227at2759"/>
<dbReference type="Proteomes" id="UP000019804">
    <property type="component" value="Unassembled WGS sequence"/>
</dbReference>
<accession>A0A017S1P1</accession>
<name>A0A017S1P1_ASPRC</name>
<dbReference type="InterPro" id="IPR036188">
    <property type="entry name" value="FAD/NAD-bd_sf"/>
</dbReference>
<dbReference type="PROSITE" id="PS00624">
    <property type="entry name" value="GMC_OXRED_2"/>
    <property type="match status" value="1"/>
</dbReference>
<dbReference type="InterPro" id="IPR012132">
    <property type="entry name" value="GMC_OxRdtase"/>
</dbReference>
<dbReference type="Pfam" id="PF13450">
    <property type="entry name" value="NAD_binding_8"/>
    <property type="match status" value="1"/>
</dbReference>
<dbReference type="Pfam" id="PF05199">
    <property type="entry name" value="GMC_oxred_C"/>
    <property type="match status" value="1"/>
</dbReference>
<dbReference type="STRING" id="1388766.A0A017S1P1"/>
<evidence type="ECO:0000313" key="4">
    <source>
        <dbReference type="Proteomes" id="UP000019804"/>
    </source>
</evidence>
<proteinExistence type="inferred from homology"/>
<reference evidence="4" key="1">
    <citation type="journal article" date="2014" name="Nat. Commun.">
        <title>Genomic adaptations of the halophilic Dead Sea filamentous fungus Eurotium rubrum.</title>
        <authorList>
            <person name="Kis-Papo T."/>
            <person name="Weig A.R."/>
            <person name="Riley R."/>
            <person name="Persoh D."/>
            <person name="Salamov A."/>
            <person name="Sun H."/>
            <person name="Lipzen A."/>
            <person name="Wasser S.P."/>
            <person name="Rambold G."/>
            <person name="Grigoriev I.V."/>
            <person name="Nevo E."/>
        </authorList>
    </citation>
    <scope>NUCLEOTIDE SEQUENCE [LARGE SCALE GENOMIC DNA]</scope>
    <source>
        <strain evidence="4">CBS 135680</strain>
    </source>
</reference>
<dbReference type="HOGENOM" id="CLU_002865_4_1_1"/>
<dbReference type="InterPro" id="IPR000172">
    <property type="entry name" value="GMC_OxRdtase_N"/>
</dbReference>
<protein>
    <submittedName>
        <fullName evidence="3">GMC oxidoreductase</fullName>
    </submittedName>
</protein>
<dbReference type="Pfam" id="PF00732">
    <property type="entry name" value="GMC_oxred_N"/>
    <property type="match status" value="1"/>
</dbReference>